<feature type="compositionally biased region" description="Basic and acidic residues" evidence="1">
    <location>
        <begin position="1"/>
        <end position="15"/>
    </location>
</feature>
<sequence>MHTSKGDPASKKMKDYTGTPHSSHGIHANATIKQITNHPLRADLILSRAG</sequence>
<gene>
    <name evidence="2" type="ORF">I79_026051</name>
</gene>
<name>G3IPW7_CRIGR</name>
<protein>
    <submittedName>
        <fullName evidence="2">Uncharacterized protein</fullName>
    </submittedName>
</protein>
<dbReference type="AlphaFoldDB" id="G3IPW7"/>
<organism evidence="2 3">
    <name type="scientific">Cricetulus griseus</name>
    <name type="common">Chinese hamster</name>
    <name type="synonym">Cricetulus barabensis griseus</name>
    <dbReference type="NCBI Taxonomy" id="10029"/>
    <lineage>
        <taxon>Eukaryota</taxon>
        <taxon>Metazoa</taxon>
        <taxon>Chordata</taxon>
        <taxon>Craniata</taxon>
        <taxon>Vertebrata</taxon>
        <taxon>Euteleostomi</taxon>
        <taxon>Mammalia</taxon>
        <taxon>Eutheria</taxon>
        <taxon>Euarchontoglires</taxon>
        <taxon>Glires</taxon>
        <taxon>Rodentia</taxon>
        <taxon>Myomorpha</taxon>
        <taxon>Muroidea</taxon>
        <taxon>Cricetidae</taxon>
        <taxon>Cricetinae</taxon>
        <taxon>Cricetulus</taxon>
    </lineage>
</organism>
<feature type="region of interest" description="Disordered" evidence="1">
    <location>
        <begin position="1"/>
        <end position="29"/>
    </location>
</feature>
<evidence type="ECO:0000313" key="2">
    <source>
        <dbReference type="EMBL" id="EGV91304.1"/>
    </source>
</evidence>
<reference evidence="3" key="1">
    <citation type="journal article" date="2011" name="Nat. Biotechnol.">
        <title>The genomic sequence of the Chinese hamster ovary (CHO)-K1 cell line.</title>
        <authorList>
            <person name="Xu X."/>
            <person name="Nagarajan H."/>
            <person name="Lewis N.E."/>
            <person name="Pan S."/>
            <person name="Cai Z."/>
            <person name="Liu X."/>
            <person name="Chen W."/>
            <person name="Xie M."/>
            <person name="Wang W."/>
            <person name="Hammond S."/>
            <person name="Andersen M.R."/>
            <person name="Neff N."/>
            <person name="Passarelli B."/>
            <person name="Koh W."/>
            <person name="Fan H.C."/>
            <person name="Wang J."/>
            <person name="Gui Y."/>
            <person name="Lee K.H."/>
            <person name="Betenbaugh M.J."/>
            <person name="Quake S.R."/>
            <person name="Famili I."/>
            <person name="Palsson B.O."/>
            <person name="Wang J."/>
        </authorList>
    </citation>
    <scope>NUCLEOTIDE SEQUENCE [LARGE SCALE GENOMIC DNA]</scope>
    <source>
        <strain evidence="3">CHO K1 cell line</strain>
    </source>
</reference>
<dbReference type="Proteomes" id="UP000001075">
    <property type="component" value="Unassembled WGS sequence"/>
</dbReference>
<evidence type="ECO:0000256" key="1">
    <source>
        <dbReference type="SAM" id="MobiDB-lite"/>
    </source>
</evidence>
<dbReference type="EMBL" id="JH017767">
    <property type="protein sequence ID" value="EGV91304.1"/>
    <property type="molecule type" value="Genomic_DNA"/>
</dbReference>
<dbReference type="InParanoid" id="G3IPW7"/>
<accession>G3IPW7</accession>
<evidence type="ECO:0000313" key="3">
    <source>
        <dbReference type="Proteomes" id="UP000001075"/>
    </source>
</evidence>
<proteinExistence type="predicted"/>